<dbReference type="PROSITE" id="PS51174">
    <property type="entry name" value="BARWIN_3"/>
    <property type="match status" value="1"/>
</dbReference>
<accession>A0A6A3HJQ2</accession>
<gene>
    <name evidence="4" type="ORF">PR001_g27455</name>
</gene>
<evidence type="ECO:0000313" key="4">
    <source>
        <dbReference type="EMBL" id="KAE8969587.1"/>
    </source>
</evidence>
<reference evidence="4 5" key="1">
    <citation type="submission" date="2018-09" db="EMBL/GenBank/DDBJ databases">
        <title>Genomic investigation of the strawberry pathogen Phytophthora fragariae indicates pathogenicity is determined by transcriptional variation in three key races.</title>
        <authorList>
            <person name="Adams T.M."/>
            <person name="Armitage A.D."/>
            <person name="Sobczyk M.K."/>
            <person name="Bates H.J."/>
            <person name="Dunwell J.M."/>
            <person name="Nellist C.F."/>
            <person name="Harrison R.J."/>
        </authorList>
    </citation>
    <scope>NUCLEOTIDE SEQUENCE [LARGE SCALE GENOMIC DNA]</scope>
    <source>
        <strain evidence="4 5">SCRP249</strain>
    </source>
</reference>
<dbReference type="AlphaFoldDB" id="A0A6A3HJQ2"/>
<protein>
    <recommendedName>
        <fullName evidence="3">Barwin domain-containing protein</fullName>
    </recommendedName>
</protein>
<feature type="domain" description="Barwin" evidence="3">
    <location>
        <begin position="68"/>
        <end position="128"/>
    </location>
</feature>
<keyword evidence="2" id="KW-0732">Signal</keyword>
<dbReference type="GO" id="GO:0050832">
    <property type="term" value="P:defense response to fungus"/>
    <property type="evidence" value="ECO:0007669"/>
    <property type="project" value="InterPro"/>
</dbReference>
<organism evidence="4 5">
    <name type="scientific">Phytophthora rubi</name>
    <dbReference type="NCBI Taxonomy" id="129364"/>
    <lineage>
        <taxon>Eukaryota</taxon>
        <taxon>Sar</taxon>
        <taxon>Stramenopiles</taxon>
        <taxon>Oomycota</taxon>
        <taxon>Peronosporomycetes</taxon>
        <taxon>Peronosporales</taxon>
        <taxon>Peronosporaceae</taxon>
        <taxon>Phytophthora</taxon>
    </lineage>
</organism>
<dbReference type="Pfam" id="PF00967">
    <property type="entry name" value="Barwin"/>
    <property type="match status" value="1"/>
</dbReference>
<dbReference type="InterPro" id="IPR001153">
    <property type="entry name" value="Barwin_dom"/>
</dbReference>
<feature type="chain" id="PRO_5025537323" description="Barwin domain-containing protein" evidence="2">
    <location>
        <begin position="23"/>
        <end position="253"/>
    </location>
</feature>
<evidence type="ECO:0000256" key="1">
    <source>
        <dbReference type="SAM" id="MobiDB-lite"/>
    </source>
</evidence>
<name>A0A6A3HJQ2_9STRA</name>
<feature type="region of interest" description="Disordered" evidence="1">
    <location>
        <begin position="127"/>
        <end position="153"/>
    </location>
</feature>
<sequence length="253" mass="26365">MKPAHYLVSTLAALSATTGSAAESAPTTASYHYYDGVPYYSTACNTPFPGGSIDRITAYTNLGKDLICGDCVQITNLRTNAKITVTVVDMGGSIFDLSFQAFKALDTDGTGYRDGHLDITYSKTSCSGTTTTPPTTTPTTTPTMTPSTTSPTTPVSNPTCGTCKACLRTYPGGTQCLTTAAKVECDAWGTGYAWCSSTTPVVTMPAPTPPATTPNPTCGLCKGCLWAYSGGTRCLTTAVKVECDAWGAGYTWC</sequence>
<feature type="signal peptide" evidence="2">
    <location>
        <begin position="1"/>
        <end position="22"/>
    </location>
</feature>
<dbReference type="EMBL" id="QXFV01004446">
    <property type="protein sequence ID" value="KAE8969587.1"/>
    <property type="molecule type" value="Genomic_DNA"/>
</dbReference>
<dbReference type="Proteomes" id="UP000429607">
    <property type="component" value="Unassembled WGS sequence"/>
</dbReference>
<evidence type="ECO:0000259" key="3">
    <source>
        <dbReference type="PROSITE" id="PS51174"/>
    </source>
</evidence>
<comment type="caution">
    <text evidence="4">The sequence shown here is derived from an EMBL/GenBank/DDBJ whole genome shotgun (WGS) entry which is preliminary data.</text>
</comment>
<evidence type="ECO:0000313" key="5">
    <source>
        <dbReference type="Proteomes" id="UP000429607"/>
    </source>
</evidence>
<proteinExistence type="predicted"/>
<dbReference type="Gene3D" id="2.40.40.10">
    <property type="entry name" value="RlpA-like domain"/>
    <property type="match status" value="1"/>
</dbReference>
<dbReference type="GO" id="GO:0042742">
    <property type="term" value="P:defense response to bacterium"/>
    <property type="evidence" value="ECO:0007669"/>
    <property type="project" value="InterPro"/>
</dbReference>
<dbReference type="SUPFAM" id="SSF50685">
    <property type="entry name" value="Barwin-like endoglucanases"/>
    <property type="match status" value="1"/>
</dbReference>
<dbReference type="InterPro" id="IPR036908">
    <property type="entry name" value="RlpA-like_sf"/>
</dbReference>
<evidence type="ECO:0000256" key="2">
    <source>
        <dbReference type="SAM" id="SignalP"/>
    </source>
</evidence>
<dbReference type="PRINTS" id="PR00602">
    <property type="entry name" value="BARWIN"/>
</dbReference>